<proteinExistence type="predicted"/>
<dbReference type="SUPFAM" id="SSF46689">
    <property type="entry name" value="Homeodomain-like"/>
    <property type="match status" value="2"/>
</dbReference>
<keyword evidence="1" id="KW-0805">Transcription regulation</keyword>
<dbReference type="InterPro" id="IPR018062">
    <property type="entry name" value="HTH_AraC-typ_CS"/>
</dbReference>
<protein>
    <recommendedName>
        <fullName evidence="4">HTH araC/xylS-type domain-containing protein</fullName>
    </recommendedName>
</protein>
<dbReference type="SMART" id="SM00342">
    <property type="entry name" value="HTH_ARAC"/>
    <property type="match status" value="1"/>
</dbReference>
<evidence type="ECO:0000259" key="4">
    <source>
        <dbReference type="PROSITE" id="PS01124"/>
    </source>
</evidence>
<keyword evidence="2" id="KW-0238">DNA-binding</keyword>
<dbReference type="InterPro" id="IPR018060">
    <property type="entry name" value="HTH_AraC"/>
</dbReference>
<dbReference type="InterPro" id="IPR009057">
    <property type="entry name" value="Homeodomain-like_sf"/>
</dbReference>
<dbReference type="PANTHER" id="PTHR47504">
    <property type="entry name" value="RIGHT ORIGIN-BINDING PROTEIN"/>
    <property type="match status" value="1"/>
</dbReference>
<dbReference type="GO" id="GO:0003700">
    <property type="term" value="F:DNA-binding transcription factor activity"/>
    <property type="evidence" value="ECO:0007669"/>
    <property type="project" value="InterPro"/>
</dbReference>
<reference evidence="5" key="1">
    <citation type="submission" date="2019-08" db="EMBL/GenBank/DDBJ databases">
        <authorList>
            <person name="Kucharzyk K."/>
            <person name="Murdoch R.W."/>
            <person name="Higgins S."/>
            <person name="Loffler F."/>
        </authorList>
    </citation>
    <scope>NUCLEOTIDE SEQUENCE</scope>
</reference>
<name>A0A645DTS4_9ZZZZ</name>
<gene>
    <name evidence="5" type="ORF">SDC9_139893</name>
</gene>
<accession>A0A645DTS4</accession>
<dbReference type="PROSITE" id="PS01124">
    <property type="entry name" value="HTH_ARAC_FAMILY_2"/>
    <property type="match status" value="1"/>
</dbReference>
<dbReference type="InterPro" id="IPR050959">
    <property type="entry name" value="MarA-like"/>
</dbReference>
<keyword evidence="3" id="KW-0804">Transcription</keyword>
<evidence type="ECO:0000256" key="2">
    <source>
        <dbReference type="ARBA" id="ARBA00023125"/>
    </source>
</evidence>
<dbReference type="GO" id="GO:0043565">
    <property type="term" value="F:sequence-specific DNA binding"/>
    <property type="evidence" value="ECO:0007669"/>
    <property type="project" value="InterPro"/>
</dbReference>
<comment type="caution">
    <text evidence="5">The sequence shown here is derived from an EMBL/GenBank/DDBJ whole genome shotgun (WGS) entry which is preliminary data.</text>
</comment>
<dbReference type="PROSITE" id="PS00041">
    <property type="entry name" value="HTH_ARAC_FAMILY_1"/>
    <property type="match status" value="1"/>
</dbReference>
<evidence type="ECO:0000256" key="3">
    <source>
        <dbReference type="ARBA" id="ARBA00023163"/>
    </source>
</evidence>
<dbReference type="Pfam" id="PF12833">
    <property type="entry name" value="HTH_18"/>
    <property type="match status" value="1"/>
</dbReference>
<dbReference type="PANTHER" id="PTHR47504:SF6">
    <property type="entry name" value="ARAC-FAMILY TRANSCRIPTIONAL REGULATOR"/>
    <property type="match status" value="1"/>
</dbReference>
<dbReference type="EMBL" id="VSSQ01039657">
    <property type="protein sequence ID" value="MPM92757.1"/>
    <property type="molecule type" value="Genomic_DNA"/>
</dbReference>
<evidence type="ECO:0000256" key="1">
    <source>
        <dbReference type="ARBA" id="ARBA00023015"/>
    </source>
</evidence>
<feature type="domain" description="HTH araC/xylS-type" evidence="4">
    <location>
        <begin position="11"/>
        <end position="109"/>
    </location>
</feature>
<sequence length="298" mass="33520">MELSDKIVAVGKMQKFIDCHIEGEITLEDLSASCGYSKYYALRIFKELTGKTPFEVIRALRLTKAAALLRDSDCKVVDVALDNRYDSHDGFTKAFLRQFEITPQKYSKYTPAINYFIHYPIEAYYILKDGRESMPEEKVSRTVTVSVVERPARKLIFLRTSSSDYFAACEEVGCDWEGYYNSIPEKYDTAAGGRLPKSLVKPGTNGTAFFVEVPIDYDKPILEGYEIAEIPACTYLYFNGMPFDDQNDFCEAIGILNEAIGAYPFEKFGWKQSENAPYLGMGAEAQTGARAAVPVVKI</sequence>
<evidence type="ECO:0000313" key="5">
    <source>
        <dbReference type="EMBL" id="MPM92757.1"/>
    </source>
</evidence>
<dbReference type="AlphaFoldDB" id="A0A645DTS4"/>
<dbReference type="Gene3D" id="1.10.10.60">
    <property type="entry name" value="Homeodomain-like"/>
    <property type="match status" value="2"/>
</dbReference>
<organism evidence="5">
    <name type="scientific">bioreactor metagenome</name>
    <dbReference type="NCBI Taxonomy" id="1076179"/>
    <lineage>
        <taxon>unclassified sequences</taxon>
        <taxon>metagenomes</taxon>
        <taxon>ecological metagenomes</taxon>
    </lineage>
</organism>